<dbReference type="EMBL" id="JYHA01000130">
    <property type="protein sequence ID" value="KKB96111.1"/>
    <property type="molecule type" value="Genomic_DNA"/>
</dbReference>
<comment type="caution">
    <text evidence="1">The sequence shown here is derived from an EMBL/GenBank/DDBJ whole genome shotgun (WGS) entry which is preliminary data.</text>
</comment>
<proteinExistence type="predicted"/>
<name>A0A0F5MN12_9RICK</name>
<keyword evidence="2" id="KW-1185">Reference proteome</keyword>
<evidence type="ECO:0000313" key="1">
    <source>
        <dbReference type="EMBL" id="KKB96111.1"/>
    </source>
</evidence>
<gene>
    <name evidence="1" type="ORF">SZ25_00807</name>
</gene>
<protein>
    <submittedName>
        <fullName evidence="1">Uncharacterized protein</fullName>
    </submittedName>
</protein>
<reference evidence="1 2" key="1">
    <citation type="submission" date="2015-02" db="EMBL/GenBank/DDBJ databases">
        <title>Single cell genomics of a rare environmental alphaproteobacterium provides unique insights into Rickettsiaceae evolution.</title>
        <authorList>
            <person name="Martijn J."/>
            <person name="Schulz F."/>
            <person name="Zaremba-Niedzwiedzka K."/>
            <person name="Viklund J."/>
            <person name="Stepanauskas R."/>
            <person name="Andersson S.G.E."/>
            <person name="Horn M."/>
            <person name="Guy L."/>
            <person name="Ettema T.J.G."/>
        </authorList>
    </citation>
    <scope>NUCLEOTIDE SEQUENCE [LARGE SCALE GENOMIC DNA]</scope>
    <source>
        <strain evidence="1 2">SCGC AAA041-L04</strain>
    </source>
</reference>
<accession>A0A0F5MN12</accession>
<organism evidence="1 2">
    <name type="scientific">Candidatus Arcanibacter lacustris</name>
    <dbReference type="NCBI Taxonomy" id="1607817"/>
    <lineage>
        <taxon>Bacteria</taxon>
        <taxon>Pseudomonadati</taxon>
        <taxon>Pseudomonadota</taxon>
        <taxon>Alphaproteobacteria</taxon>
        <taxon>Rickettsiales</taxon>
        <taxon>Candidatus Arcanibacter</taxon>
    </lineage>
</organism>
<evidence type="ECO:0000313" key="2">
    <source>
        <dbReference type="Proteomes" id="UP000033358"/>
    </source>
</evidence>
<dbReference type="Proteomes" id="UP000033358">
    <property type="component" value="Unassembled WGS sequence"/>
</dbReference>
<dbReference type="AlphaFoldDB" id="A0A0F5MN12"/>
<sequence length="54" mass="6397">MTFTESKAIKCDRFLYLSICVYLAKIDRALDFRSSCIEHIVYLSNNYLMSFFSK</sequence>